<evidence type="ECO:0000256" key="1">
    <source>
        <dbReference type="ARBA" id="ARBA00006521"/>
    </source>
</evidence>
<dbReference type="EMBL" id="WTYJ01000002">
    <property type="protein sequence ID" value="MXO99598.1"/>
    <property type="molecule type" value="Genomic_DNA"/>
</dbReference>
<keyword evidence="3" id="KW-0004">4Fe-4S</keyword>
<evidence type="ECO:0000313" key="13">
    <source>
        <dbReference type="Proteomes" id="UP000469430"/>
    </source>
</evidence>
<dbReference type="InterPro" id="IPR005122">
    <property type="entry name" value="Uracil-DNA_glycosylase-like"/>
</dbReference>
<evidence type="ECO:0000256" key="5">
    <source>
        <dbReference type="ARBA" id="ARBA00022763"/>
    </source>
</evidence>
<proteinExistence type="inferred from homology"/>
<evidence type="ECO:0000256" key="3">
    <source>
        <dbReference type="ARBA" id="ARBA00022485"/>
    </source>
</evidence>
<dbReference type="SMART" id="SM00986">
    <property type="entry name" value="UDG"/>
    <property type="match status" value="1"/>
</dbReference>
<keyword evidence="8" id="KW-0411">Iron-sulfur</keyword>
<evidence type="ECO:0000256" key="2">
    <source>
        <dbReference type="ARBA" id="ARBA00019403"/>
    </source>
</evidence>
<evidence type="ECO:0000256" key="7">
    <source>
        <dbReference type="ARBA" id="ARBA00023004"/>
    </source>
</evidence>
<dbReference type="Gene3D" id="3.40.470.10">
    <property type="entry name" value="Uracil-DNA glycosylase-like domain"/>
    <property type="match status" value="1"/>
</dbReference>
<evidence type="ECO:0000256" key="6">
    <source>
        <dbReference type="ARBA" id="ARBA00022801"/>
    </source>
</evidence>
<evidence type="ECO:0000313" key="12">
    <source>
        <dbReference type="EMBL" id="MXO99598.1"/>
    </source>
</evidence>
<keyword evidence="7" id="KW-0408">Iron</keyword>
<reference evidence="12 13" key="1">
    <citation type="submission" date="2019-12" db="EMBL/GenBank/DDBJ databases">
        <title>Genomic-based taxomic classification of the family Erythrobacteraceae.</title>
        <authorList>
            <person name="Xu L."/>
        </authorList>
    </citation>
    <scope>NUCLEOTIDE SEQUENCE [LARGE SCALE GENOMIC DNA]</scope>
    <source>
        <strain evidence="12 13">S36</strain>
    </source>
</reference>
<keyword evidence="9" id="KW-0234">DNA repair</keyword>
<evidence type="ECO:0000256" key="4">
    <source>
        <dbReference type="ARBA" id="ARBA00022723"/>
    </source>
</evidence>
<feature type="region of interest" description="Disordered" evidence="10">
    <location>
        <begin position="201"/>
        <end position="222"/>
    </location>
</feature>
<comment type="similarity">
    <text evidence="1">Belongs to the uracil-DNA glycosylase (UDG) superfamily. Type 4 (UDGa) family.</text>
</comment>
<keyword evidence="13" id="KW-1185">Reference proteome</keyword>
<name>A0A6I4TY75_9SPHN</name>
<dbReference type="NCBIfam" id="TIGR03915">
    <property type="entry name" value="SAM_7_link_chp"/>
    <property type="match status" value="1"/>
</dbReference>
<protein>
    <recommendedName>
        <fullName evidence="2">Type-4 uracil-DNA glycosylase</fullName>
    </recommendedName>
</protein>
<dbReference type="InterPro" id="IPR005273">
    <property type="entry name" value="Ura-DNA_glyco_family4"/>
</dbReference>
<dbReference type="CDD" id="cd10030">
    <property type="entry name" value="UDG-F4_TTUDGA_SPO1dp_like"/>
    <property type="match status" value="1"/>
</dbReference>
<dbReference type="InterPro" id="IPR023875">
    <property type="entry name" value="DNA_repair_put"/>
</dbReference>
<feature type="domain" description="Uracil-DNA glycosylase-like" evidence="11">
    <location>
        <begin position="324"/>
        <end position="479"/>
    </location>
</feature>
<keyword evidence="5" id="KW-0227">DNA damage</keyword>
<dbReference type="InterPro" id="IPR051536">
    <property type="entry name" value="UDG_Type-4/5"/>
</dbReference>
<dbReference type="GO" id="GO:0046872">
    <property type="term" value="F:metal ion binding"/>
    <property type="evidence" value="ECO:0007669"/>
    <property type="project" value="UniProtKB-KW"/>
</dbReference>
<dbReference type="PANTHER" id="PTHR33693">
    <property type="entry name" value="TYPE-5 URACIL-DNA GLYCOSYLASE"/>
    <property type="match status" value="1"/>
</dbReference>
<comment type="caution">
    <text evidence="12">The sequence shown here is derived from an EMBL/GenBank/DDBJ whole genome shotgun (WGS) entry which is preliminary data.</text>
</comment>
<gene>
    <name evidence="12" type="ORF">GRI97_11425</name>
</gene>
<organism evidence="12 13">
    <name type="scientific">Croceibacterium xixiisoli</name>
    <dbReference type="NCBI Taxonomy" id="1476466"/>
    <lineage>
        <taxon>Bacteria</taxon>
        <taxon>Pseudomonadati</taxon>
        <taxon>Pseudomonadota</taxon>
        <taxon>Alphaproteobacteria</taxon>
        <taxon>Sphingomonadales</taxon>
        <taxon>Erythrobacteraceae</taxon>
        <taxon>Croceibacterium</taxon>
    </lineage>
</organism>
<dbReference type="InterPro" id="IPR036895">
    <property type="entry name" value="Uracil-DNA_glycosylase-like_sf"/>
</dbReference>
<dbReference type="OrthoDB" id="5290748at2"/>
<keyword evidence="4" id="KW-0479">Metal-binding</keyword>
<dbReference type="SMART" id="SM00987">
    <property type="entry name" value="UreE_C"/>
    <property type="match status" value="1"/>
</dbReference>
<evidence type="ECO:0000256" key="10">
    <source>
        <dbReference type="SAM" id="MobiDB-lite"/>
    </source>
</evidence>
<dbReference type="Proteomes" id="UP000469430">
    <property type="component" value="Unassembled WGS sequence"/>
</dbReference>
<dbReference type="InterPro" id="IPR025404">
    <property type="entry name" value="DUF4130"/>
</dbReference>
<dbReference type="SUPFAM" id="SSF52141">
    <property type="entry name" value="Uracil-DNA glycosylase-like"/>
    <property type="match status" value="1"/>
</dbReference>
<dbReference type="AlphaFoldDB" id="A0A6I4TY75"/>
<sequence>MIAVHLQRADDFAEWRDRARDLLRDGVAPDRVLWTAGEADQGLGQGGDLFAGDLFAVPAPASPEPEGEIRVSREFIAQAKLAILHRDPNRFALLYRLLWRSRAQPRLLANAADPDVHALAALLRQVRRDIHKMRAFVRFRLTRRPDAGGNGAPFYVAWFEPDYFTLRHNAKFFINRFGAHDWAILTPDLTLVWQDGELREEPGARKEDAPAEDTMSDLVSGSDSETSGEALWNAYYAAIFNPARLKTKMMVREMPRRYWKNLPEARLIPDLIAGAQAREAAMVDAGADRFDEPAPQSLAELAQRVSQCRRCAIGCNGTTAVTGEGASMGGSGLMILGEQPGDNEELAGRPFVGPAGQVLDTMLGETGIDRGRAWLTNAVKHFKFEQVGKRRLHQSPTAGEIDMCRWWLDHERRLVTPGVILALGASAARAVLGRTPSIQRERGQVSTLADGSRLIVTTHPSYLLRSGGEPGSTAWQAMLADVALAGEVLEEVQSG</sequence>
<dbReference type="GO" id="GO:0006281">
    <property type="term" value="P:DNA repair"/>
    <property type="evidence" value="ECO:0007669"/>
    <property type="project" value="UniProtKB-KW"/>
</dbReference>
<evidence type="ECO:0000259" key="11">
    <source>
        <dbReference type="SMART" id="SM00986"/>
    </source>
</evidence>
<dbReference type="GO" id="GO:0097506">
    <property type="term" value="F:deaminated base DNA N-glycosylase activity"/>
    <property type="evidence" value="ECO:0007669"/>
    <property type="project" value="UniProtKB-ARBA"/>
</dbReference>
<dbReference type="GO" id="GO:0051539">
    <property type="term" value="F:4 iron, 4 sulfur cluster binding"/>
    <property type="evidence" value="ECO:0007669"/>
    <property type="project" value="UniProtKB-KW"/>
</dbReference>
<dbReference type="Pfam" id="PF03167">
    <property type="entry name" value="UDG"/>
    <property type="match status" value="1"/>
</dbReference>
<dbReference type="Pfam" id="PF13566">
    <property type="entry name" value="DUF4130"/>
    <property type="match status" value="1"/>
</dbReference>
<keyword evidence="6" id="KW-0378">Hydrolase</keyword>
<dbReference type="PANTHER" id="PTHR33693:SF9">
    <property type="entry name" value="TYPE-4 URACIL-DNA GLYCOSYLASE"/>
    <property type="match status" value="1"/>
</dbReference>
<evidence type="ECO:0000256" key="9">
    <source>
        <dbReference type="ARBA" id="ARBA00023204"/>
    </source>
</evidence>
<evidence type="ECO:0000256" key="8">
    <source>
        <dbReference type="ARBA" id="ARBA00023014"/>
    </source>
</evidence>
<dbReference type="NCBIfam" id="TIGR03914">
    <property type="entry name" value="UDG_fam_dom"/>
    <property type="match status" value="1"/>
</dbReference>
<accession>A0A6I4TY75</accession>